<comment type="function">
    <text evidence="1">NodD regulates the expression of the nodABCFE genes which encode other nodulation proteins. NodD is also a negative regulator of its own expression. Binds flavonoids as inducers.</text>
</comment>
<organism evidence="7 8">
    <name type="scientific">Bradyrhizobium erythrophlei</name>
    <dbReference type="NCBI Taxonomy" id="1437360"/>
    <lineage>
        <taxon>Bacteria</taxon>
        <taxon>Pseudomonadati</taxon>
        <taxon>Pseudomonadota</taxon>
        <taxon>Alphaproteobacteria</taxon>
        <taxon>Hyphomicrobiales</taxon>
        <taxon>Nitrobacteraceae</taxon>
        <taxon>Bradyrhizobium</taxon>
    </lineage>
</organism>
<dbReference type="GO" id="GO:0003700">
    <property type="term" value="F:DNA-binding transcription factor activity"/>
    <property type="evidence" value="ECO:0007669"/>
    <property type="project" value="InterPro"/>
</dbReference>
<evidence type="ECO:0000256" key="3">
    <source>
        <dbReference type="ARBA" id="ARBA00023015"/>
    </source>
</evidence>
<dbReference type="GO" id="GO:0000976">
    <property type="term" value="F:transcription cis-regulatory region binding"/>
    <property type="evidence" value="ECO:0007669"/>
    <property type="project" value="TreeGrafter"/>
</dbReference>
<keyword evidence="4" id="KW-0238">DNA-binding</keyword>
<dbReference type="SUPFAM" id="SSF46785">
    <property type="entry name" value="Winged helix' DNA-binding domain"/>
    <property type="match status" value="1"/>
</dbReference>
<dbReference type="Gene3D" id="1.10.10.10">
    <property type="entry name" value="Winged helix-like DNA-binding domain superfamily/Winged helix DNA-binding domain"/>
    <property type="match status" value="1"/>
</dbReference>
<evidence type="ECO:0000259" key="6">
    <source>
        <dbReference type="PROSITE" id="PS50931"/>
    </source>
</evidence>
<evidence type="ECO:0000256" key="1">
    <source>
        <dbReference type="ARBA" id="ARBA00003502"/>
    </source>
</evidence>
<dbReference type="SUPFAM" id="SSF53850">
    <property type="entry name" value="Periplasmic binding protein-like II"/>
    <property type="match status" value="1"/>
</dbReference>
<reference evidence="7 8" key="1">
    <citation type="submission" date="2016-11" db="EMBL/GenBank/DDBJ databases">
        <authorList>
            <person name="Jaros S."/>
            <person name="Januszkiewicz K."/>
            <person name="Wedrychowicz H."/>
        </authorList>
    </citation>
    <scope>NUCLEOTIDE SEQUENCE [LARGE SCALE GENOMIC DNA]</scope>
    <source>
        <strain evidence="7 8">GAS138</strain>
    </source>
</reference>
<keyword evidence="3" id="KW-0805">Transcription regulation</keyword>
<dbReference type="PROSITE" id="PS50931">
    <property type="entry name" value="HTH_LYSR"/>
    <property type="match status" value="1"/>
</dbReference>
<dbReference type="InterPro" id="IPR005119">
    <property type="entry name" value="LysR_subst-bd"/>
</dbReference>
<dbReference type="PANTHER" id="PTHR30126:SF94">
    <property type="entry name" value="LYSR FAMILY TRANSCRIPTIONAL REGULATOR"/>
    <property type="match status" value="1"/>
</dbReference>
<evidence type="ECO:0000313" key="7">
    <source>
        <dbReference type="EMBL" id="SHH61004.1"/>
    </source>
</evidence>
<dbReference type="InterPro" id="IPR036390">
    <property type="entry name" value="WH_DNA-bd_sf"/>
</dbReference>
<dbReference type="Gene3D" id="3.40.190.290">
    <property type="match status" value="1"/>
</dbReference>
<accession>A0A1M5UD96</accession>
<name>A0A1M5UD96_9BRAD</name>
<comment type="similarity">
    <text evidence="2">Belongs to the LysR transcriptional regulatory family.</text>
</comment>
<dbReference type="RefSeq" id="WP_197689212.1">
    <property type="nucleotide sequence ID" value="NZ_LT670817.1"/>
</dbReference>
<dbReference type="Pfam" id="PF03466">
    <property type="entry name" value="LysR_substrate"/>
    <property type="match status" value="1"/>
</dbReference>
<keyword evidence="5" id="KW-0804">Transcription</keyword>
<dbReference type="Pfam" id="PF00126">
    <property type="entry name" value="HTH_1"/>
    <property type="match status" value="1"/>
</dbReference>
<dbReference type="InterPro" id="IPR036388">
    <property type="entry name" value="WH-like_DNA-bd_sf"/>
</dbReference>
<evidence type="ECO:0000256" key="4">
    <source>
        <dbReference type="ARBA" id="ARBA00023125"/>
    </source>
</evidence>
<proteinExistence type="inferred from homology"/>
<protein>
    <submittedName>
        <fullName evidence="7">Aminoethylphosphonate catabolism associated LysR family transcriptional regulator</fullName>
    </submittedName>
</protein>
<evidence type="ECO:0000256" key="2">
    <source>
        <dbReference type="ARBA" id="ARBA00009437"/>
    </source>
</evidence>
<dbReference type="InterPro" id="IPR000847">
    <property type="entry name" value="LysR_HTH_N"/>
</dbReference>
<dbReference type="EMBL" id="LT670817">
    <property type="protein sequence ID" value="SHH61004.1"/>
    <property type="molecule type" value="Genomic_DNA"/>
</dbReference>
<evidence type="ECO:0000313" key="8">
    <source>
        <dbReference type="Proteomes" id="UP000189796"/>
    </source>
</evidence>
<dbReference type="AlphaFoldDB" id="A0A1M5UD96"/>
<gene>
    <name evidence="7" type="ORF">SAMN05443248_5389</name>
</gene>
<dbReference type="Proteomes" id="UP000189796">
    <property type="component" value="Chromosome I"/>
</dbReference>
<feature type="domain" description="HTH lysR-type" evidence="6">
    <location>
        <begin position="1"/>
        <end position="58"/>
    </location>
</feature>
<evidence type="ECO:0000256" key="5">
    <source>
        <dbReference type="ARBA" id="ARBA00023163"/>
    </source>
</evidence>
<dbReference type="PANTHER" id="PTHR30126">
    <property type="entry name" value="HTH-TYPE TRANSCRIPTIONAL REGULATOR"/>
    <property type="match status" value="1"/>
</dbReference>
<sequence>MRYTQLRSFHAVAMAGSFTKAAAQLHVSQPTLTTQVRAMEADYQVELFLRRSTGLELTDTGRDLLQITNRLFAQEKEAELYLRESKELRTGHLRVGAVGPFHVTEMLVAFNERYPGIEVSVSIGNSRETVRSLMEFRTDIAVLAYVDNDPKLLAWQYSKDKIAAFAHKDHPLAKGRRSIRARDLSGQLMVMRERGSNTRRAIEEMLQKTQVKPKVMMEIGSREAVREAVARGIGIGTVSTAEFIPDPRLTHVAVRGCRCIQLRARCLSRREKRRATNWSISRRSDGIAETPCQ</sequence>
<dbReference type="PRINTS" id="PR00039">
    <property type="entry name" value="HTHLYSR"/>
</dbReference>